<organism evidence="1">
    <name type="scientific">Anguilla anguilla</name>
    <name type="common">European freshwater eel</name>
    <name type="synonym">Muraena anguilla</name>
    <dbReference type="NCBI Taxonomy" id="7936"/>
    <lineage>
        <taxon>Eukaryota</taxon>
        <taxon>Metazoa</taxon>
        <taxon>Chordata</taxon>
        <taxon>Craniata</taxon>
        <taxon>Vertebrata</taxon>
        <taxon>Euteleostomi</taxon>
        <taxon>Actinopterygii</taxon>
        <taxon>Neopterygii</taxon>
        <taxon>Teleostei</taxon>
        <taxon>Anguilliformes</taxon>
        <taxon>Anguillidae</taxon>
        <taxon>Anguilla</taxon>
    </lineage>
</organism>
<protein>
    <submittedName>
        <fullName evidence="1">Uncharacterized protein</fullName>
    </submittedName>
</protein>
<reference evidence="1" key="1">
    <citation type="submission" date="2014-11" db="EMBL/GenBank/DDBJ databases">
        <authorList>
            <person name="Amaro Gonzalez C."/>
        </authorList>
    </citation>
    <scope>NUCLEOTIDE SEQUENCE</scope>
</reference>
<name>A0A0E9UVU6_ANGAN</name>
<dbReference type="AlphaFoldDB" id="A0A0E9UVU6"/>
<dbReference type="EMBL" id="GBXM01039479">
    <property type="protein sequence ID" value="JAH69098.1"/>
    <property type="molecule type" value="Transcribed_RNA"/>
</dbReference>
<evidence type="ECO:0000313" key="1">
    <source>
        <dbReference type="EMBL" id="JAH69098.1"/>
    </source>
</evidence>
<sequence>MIPQSAGTCYSYFNLGFTYPLGFSLYWRAESVFHW</sequence>
<accession>A0A0E9UVU6</accession>
<reference evidence="1" key="2">
    <citation type="journal article" date="2015" name="Fish Shellfish Immunol.">
        <title>Early steps in the European eel (Anguilla anguilla)-Vibrio vulnificus interaction in the gills: Role of the RtxA13 toxin.</title>
        <authorList>
            <person name="Callol A."/>
            <person name="Pajuelo D."/>
            <person name="Ebbesson L."/>
            <person name="Teles M."/>
            <person name="MacKenzie S."/>
            <person name="Amaro C."/>
        </authorList>
    </citation>
    <scope>NUCLEOTIDE SEQUENCE</scope>
</reference>
<proteinExistence type="predicted"/>